<dbReference type="PANTHER" id="PTHR14237">
    <property type="entry name" value="MOLYBDOPTERIN COFACTOR SULFURASE MOSC"/>
    <property type="match status" value="1"/>
</dbReference>
<name>A0ABQ0Q2D5_9PROT</name>
<accession>A0ABQ0Q2D5</accession>
<dbReference type="InterPro" id="IPR005303">
    <property type="entry name" value="MOCOS_middle"/>
</dbReference>
<evidence type="ECO:0000313" key="3">
    <source>
        <dbReference type="Proteomes" id="UP001062776"/>
    </source>
</evidence>
<dbReference type="PROSITE" id="PS51340">
    <property type="entry name" value="MOSC"/>
    <property type="match status" value="1"/>
</dbReference>
<sequence length="266" mass="29394">MTVTRIAALYIHPVKSLHRIDVARMDLDPWGPRGDRRWLVITPDGRFMTQRQFPAMALILTRLDGEILTLSAARDPDLTLSVVPPAPDAPVRAVSVWKDHAIAARDAGDEAADWLSTQLDTPCRLVHMAEPDRARPTDFGSVSFADGFPLLVTNTASLDDLNTRLGEPVPMERFRPNIVIESETPWGEDDWTRLRIGTVELELVKPCSRCIVTTIDQETGVIPVPREPLKTLTGFRFRPGGVMFGENAVIRRSGSIALGDAVEILG</sequence>
<dbReference type="PANTHER" id="PTHR14237:SF19">
    <property type="entry name" value="MITOCHONDRIAL AMIDOXIME REDUCING COMPONENT 1"/>
    <property type="match status" value="1"/>
</dbReference>
<reference evidence="2" key="1">
    <citation type="submission" date="2013-04" db="EMBL/GenBank/DDBJ databases">
        <title>The genome sequencing project of 58 acetic acid bacteria.</title>
        <authorList>
            <person name="Okamoto-Kainuma A."/>
            <person name="Ishikawa M."/>
            <person name="Umino S."/>
            <person name="Koizumi Y."/>
            <person name="Shiwa Y."/>
            <person name="Yoshikawa H."/>
            <person name="Matsutani M."/>
            <person name="Matsushita K."/>
        </authorList>
    </citation>
    <scope>NUCLEOTIDE SEQUENCE</scope>
    <source>
        <strain evidence="2">NRIC 0535</strain>
    </source>
</reference>
<dbReference type="Pfam" id="PF03476">
    <property type="entry name" value="MOSC_N"/>
    <property type="match status" value="1"/>
</dbReference>
<proteinExistence type="predicted"/>
<dbReference type="Pfam" id="PF03473">
    <property type="entry name" value="MOSC"/>
    <property type="match status" value="1"/>
</dbReference>
<evidence type="ECO:0000313" key="2">
    <source>
        <dbReference type="EMBL" id="GBQ88074.1"/>
    </source>
</evidence>
<dbReference type="InterPro" id="IPR011037">
    <property type="entry name" value="Pyrv_Knase-like_insert_dom_sf"/>
</dbReference>
<dbReference type="InterPro" id="IPR005302">
    <property type="entry name" value="MoCF_Sase_C"/>
</dbReference>
<organism evidence="2 3">
    <name type="scientific">Asaia krungthepensis NRIC 0535</name>
    <dbReference type="NCBI Taxonomy" id="1307925"/>
    <lineage>
        <taxon>Bacteria</taxon>
        <taxon>Pseudomonadati</taxon>
        <taxon>Pseudomonadota</taxon>
        <taxon>Alphaproteobacteria</taxon>
        <taxon>Acetobacterales</taxon>
        <taxon>Acetobacteraceae</taxon>
        <taxon>Asaia</taxon>
    </lineage>
</organism>
<comment type="caution">
    <text evidence="2">The sequence shown here is derived from an EMBL/GenBank/DDBJ whole genome shotgun (WGS) entry which is preliminary data.</text>
</comment>
<evidence type="ECO:0000259" key="1">
    <source>
        <dbReference type="PROSITE" id="PS51340"/>
    </source>
</evidence>
<gene>
    <name evidence="2" type="ORF">AA0535_1445</name>
</gene>
<protein>
    <recommendedName>
        <fullName evidence="1">MOSC domain-containing protein</fullName>
    </recommendedName>
</protein>
<dbReference type="SUPFAM" id="SSF141673">
    <property type="entry name" value="MOSC N-terminal domain-like"/>
    <property type="match status" value="1"/>
</dbReference>
<dbReference type="SUPFAM" id="SSF50800">
    <property type="entry name" value="PK beta-barrel domain-like"/>
    <property type="match status" value="1"/>
</dbReference>
<dbReference type="EMBL" id="BAPV01000010">
    <property type="protein sequence ID" value="GBQ88074.1"/>
    <property type="molecule type" value="Genomic_DNA"/>
</dbReference>
<feature type="domain" description="MOSC" evidence="1">
    <location>
        <begin position="123"/>
        <end position="265"/>
    </location>
</feature>
<dbReference type="RefSeq" id="WP_264815278.1">
    <property type="nucleotide sequence ID" value="NZ_BAPV01000010.1"/>
</dbReference>
<dbReference type="Proteomes" id="UP001062776">
    <property type="component" value="Unassembled WGS sequence"/>
</dbReference>
<keyword evidence="3" id="KW-1185">Reference proteome</keyword>